<organism evidence="1 2">
    <name type="scientific">Epibacterium ulvae</name>
    <dbReference type="NCBI Taxonomy" id="1156985"/>
    <lineage>
        <taxon>Bacteria</taxon>
        <taxon>Pseudomonadati</taxon>
        <taxon>Pseudomonadota</taxon>
        <taxon>Alphaproteobacteria</taxon>
        <taxon>Rhodobacterales</taxon>
        <taxon>Roseobacteraceae</taxon>
        <taxon>Epibacterium</taxon>
    </lineage>
</organism>
<dbReference type="AlphaFoldDB" id="A0A1G5RH69"/>
<dbReference type="EMBL" id="FMWG01000017">
    <property type="protein sequence ID" value="SCZ73377.1"/>
    <property type="molecule type" value="Genomic_DNA"/>
</dbReference>
<sequence>MTKWSTILLVIGAFGLPSGFLACRAYNKYLDRLTEEGIEAAMRLASVERSTKSGTTSLYQSIITSLVRFKREIDDIPAPAHVFMASPFLDIANVDEREFFGCVQRPVWQGLVVERGISAKQIVRS</sequence>
<name>A0A1G5RH69_9RHOB</name>
<evidence type="ECO:0000313" key="1">
    <source>
        <dbReference type="EMBL" id="SCZ73377.1"/>
    </source>
</evidence>
<evidence type="ECO:0000313" key="2">
    <source>
        <dbReference type="Proteomes" id="UP000198767"/>
    </source>
</evidence>
<dbReference type="RefSeq" id="WP_090221070.1">
    <property type="nucleotide sequence ID" value="NZ_FMWG01000017.1"/>
</dbReference>
<keyword evidence="2" id="KW-1185">Reference proteome</keyword>
<dbReference type="Proteomes" id="UP000198767">
    <property type="component" value="Unassembled WGS sequence"/>
</dbReference>
<protein>
    <submittedName>
        <fullName evidence="1">Uncharacterized protein</fullName>
    </submittedName>
</protein>
<reference evidence="1 2" key="1">
    <citation type="submission" date="2016-10" db="EMBL/GenBank/DDBJ databases">
        <authorList>
            <person name="de Groot N.N."/>
        </authorList>
    </citation>
    <scope>NUCLEOTIDE SEQUENCE [LARGE SCALE GENOMIC DNA]</scope>
    <source>
        <strain evidence="1 2">U95</strain>
    </source>
</reference>
<accession>A0A1G5RH69</accession>
<proteinExistence type="predicted"/>
<dbReference type="PROSITE" id="PS51257">
    <property type="entry name" value="PROKAR_LIPOPROTEIN"/>
    <property type="match status" value="1"/>
</dbReference>
<gene>
    <name evidence="1" type="ORF">SAMN04488118_11712</name>
</gene>
<dbReference type="STRING" id="1156985.SAMN04488118_11712"/>